<evidence type="ECO:0000256" key="5">
    <source>
        <dbReference type="ARBA" id="ARBA00022801"/>
    </source>
</evidence>
<dbReference type="InterPro" id="IPR003593">
    <property type="entry name" value="AAA+_ATPase"/>
</dbReference>
<dbReference type="Pfam" id="PF18073">
    <property type="entry name" value="Zn_ribbon_LapB"/>
    <property type="match status" value="1"/>
</dbReference>
<keyword evidence="9" id="KW-0238">DNA-binding</keyword>
<evidence type="ECO:0000256" key="4">
    <source>
        <dbReference type="ARBA" id="ARBA00022771"/>
    </source>
</evidence>
<dbReference type="SUPFAM" id="SSF54211">
    <property type="entry name" value="Ribosomal protein S5 domain 2-like"/>
    <property type="match status" value="1"/>
</dbReference>
<dbReference type="NCBIfam" id="TIGR00416">
    <property type="entry name" value="sms"/>
    <property type="match status" value="1"/>
</dbReference>
<evidence type="ECO:0000256" key="8">
    <source>
        <dbReference type="ARBA" id="ARBA00023016"/>
    </source>
</evidence>
<keyword evidence="7" id="KW-0067">ATP-binding</keyword>
<evidence type="ECO:0000256" key="11">
    <source>
        <dbReference type="SAM" id="MobiDB-lite"/>
    </source>
</evidence>
<dbReference type="GO" id="GO:0000725">
    <property type="term" value="P:recombinational repair"/>
    <property type="evidence" value="ECO:0007669"/>
    <property type="project" value="TreeGrafter"/>
</dbReference>
<dbReference type="FunFam" id="3.30.230.10:FF:000053">
    <property type="entry name" value="DNA repair protein radA isogeny"/>
    <property type="match status" value="1"/>
</dbReference>
<dbReference type="Pfam" id="PF13541">
    <property type="entry name" value="ChlI"/>
    <property type="match status" value="1"/>
</dbReference>
<dbReference type="GO" id="GO:0005524">
    <property type="term" value="F:ATP binding"/>
    <property type="evidence" value="ECO:0007669"/>
    <property type="project" value="UniProtKB-KW"/>
</dbReference>
<keyword evidence="14" id="KW-1185">Reference proteome</keyword>
<dbReference type="InterPro" id="IPR020568">
    <property type="entry name" value="Ribosomal_Su5_D2-typ_SF"/>
</dbReference>
<dbReference type="GO" id="GO:0016787">
    <property type="term" value="F:hydrolase activity"/>
    <property type="evidence" value="ECO:0007669"/>
    <property type="project" value="UniProtKB-KW"/>
</dbReference>
<feature type="compositionally biased region" description="Polar residues" evidence="11">
    <location>
        <begin position="28"/>
        <end position="42"/>
    </location>
</feature>
<sequence length="555" mass="60024">MLSFSVSRFPSNPSFTLRTPLPKVTSSFRINTPQDPFNSNSSEDNKVEGFRKGKGGGRVIGVEGIVGRKKKGKEKVQWVCSNCGHTTGQWWGVCRSCTQSGTMKEFHAVADAKVSGFGVFDDALGSWLPQQEEAELRPMRLAEVNRGLDHLHWRIPLSGPFGNEVSRVLGGGLVPGSLTLVGGDPGVGKSTLLLQIAAIIAEGFQDGEASPVVYVSGEESIEQIGNRADRLRIESDIYLYSSNDIEDILKKVQYLSPAALVVDSIQTVYLKGIMGSPGGIMQVKECTAALLRFAKKTNVPVLLIGHVTKSGDIAGPRVLEHIVDVVLYMEGEKYSSHRMLRAVKNRFGSTDELGVFEMSHTGLQAVSNASEMFLSEQHLDSEILAGLAVAVIMDGSRTFLIEIQALCLSGSTGSRQVNGIQVNRADMIISVLIKQAGLRLREHAVFLNVVSGLTLAEPAGDLAIAAAICSSCLEIPIPNDIAFIGEIGLGGELRMVPRMEKRVYTVAKLGYRMCVVPKSAEKALGTEGLENMRLVGCRNLKEVINTVFPNVIRRS</sequence>
<dbReference type="SUPFAM" id="SSF52540">
    <property type="entry name" value="P-loop containing nucleoside triphosphate hydrolases"/>
    <property type="match status" value="1"/>
</dbReference>
<evidence type="ECO:0000256" key="10">
    <source>
        <dbReference type="ARBA" id="ARBA00023204"/>
    </source>
</evidence>
<evidence type="ECO:0000256" key="9">
    <source>
        <dbReference type="ARBA" id="ARBA00023125"/>
    </source>
</evidence>
<proteinExistence type="predicted"/>
<dbReference type="GO" id="GO:0008270">
    <property type="term" value="F:zinc ion binding"/>
    <property type="evidence" value="ECO:0007669"/>
    <property type="project" value="UniProtKB-KW"/>
</dbReference>
<keyword evidence="10" id="KW-0234">DNA repair</keyword>
<dbReference type="InterPro" id="IPR027417">
    <property type="entry name" value="P-loop_NTPase"/>
</dbReference>
<dbReference type="Gene3D" id="3.40.50.300">
    <property type="entry name" value="P-loop containing nucleotide triphosphate hydrolases"/>
    <property type="match status" value="1"/>
</dbReference>
<evidence type="ECO:0000259" key="12">
    <source>
        <dbReference type="PROSITE" id="PS50162"/>
    </source>
</evidence>
<keyword evidence="6" id="KW-0862">Zinc</keyword>
<dbReference type="CDD" id="cd01121">
    <property type="entry name" value="RadA_SMS_N"/>
    <property type="match status" value="1"/>
</dbReference>
<evidence type="ECO:0000256" key="1">
    <source>
        <dbReference type="ARBA" id="ARBA00022723"/>
    </source>
</evidence>
<dbReference type="Pfam" id="PF13481">
    <property type="entry name" value="AAA_25"/>
    <property type="match status" value="1"/>
</dbReference>
<evidence type="ECO:0000313" key="13">
    <source>
        <dbReference type="EMBL" id="KAK7294278.1"/>
    </source>
</evidence>
<dbReference type="PANTHER" id="PTHR32472">
    <property type="entry name" value="DNA REPAIR PROTEIN RADA"/>
    <property type="match status" value="1"/>
</dbReference>
<dbReference type="SMART" id="SM00382">
    <property type="entry name" value="AAA"/>
    <property type="match status" value="1"/>
</dbReference>
<dbReference type="EMBL" id="JAYKXN010000004">
    <property type="protein sequence ID" value="KAK7294278.1"/>
    <property type="molecule type" value="Genomic_DNA"/>
</dbReference>
<dbReference type="PROSITE" id="PS50162">
    <property type="entry name" value="RECA_2"/>
    <property type="match status" value="1"/>
</dbReference>
<dbReference type="Proteomes" id="UP001359559">
    <property type="component" value="Unassembled WGS sequence"/>
</dbReference>
<keyword evidence="3" id="KW-0227">DNA damage</keyword>
<comment type="caution">
    <text evidence="13">The sequence shown here is derived from an EMBL/GenBank/DDBJ whole genome shotgun (WGS) entry which is preliminary data.</text>
</comment>
<evidence type="ECO:0000256" key="7">
    <source>
        <dbReference type="ARBA" id="ARBA00022840"/>
    </source>
</evidence>
<evidence type="ECO:0000256" key="6">
    <source>
        <dbReference type="ARBA" id="ARBA00022833"/>
    </source>
</evidence>
<keyword evidence="4" id="KW-0863">Zinc-finger</keyword>
<dbReference type="InterPro" id="IPR041166">
    <property type="entry name" value="Rubredoxin_2"/>
</dbReference>
<dbReference type="FunFam" id="3.40.50.300:FF:000050">
    <property type="entry name" value="DNA repair protein RadA"/>
    <property type="match status" value="1"/>
</dbReference>
<dbReference type="AlphaFoldDB" id="A0AAN9J8T6"/>
<name>A0AAN9J8T6_CLITE</name>
<protein>
    <recommendedName>
        <fullName evidence="12">RecA family profile 1 domain-containing protein</fullName>
    </recommendedName>
</protein>
<accession>A0AAN9J8T6</accession>
<dbReference type="Gene3D" id="3.30.230.10">
    <property type="match status" value="1"/>
</dbReference>
<dbReference type="InterPro" id="IPR020588">
    <property type="entry name" value="RecA_ATP-bd"/>
</dbReference>
<gene>
    <name evidence="13" type="ORF">RJT34_17165</name>
</gene>
<keyword evidence="5" id="KW-0378">Hydrolase</keyword>
<feature type="region of interest" description="Disordered" evidence="11">
    <location>
        <begin position="28"/>
        <end position="53"/>
    </location>
</feature>
<organism evidence="13 14">
    <name type="scientific">Clitoria ternatea</name>
    <name type="common">Butterfly pea</name>
    <dbReference type="NCBI Taxonomy" id="43366"/>
    <lineage>
        <taxon>Eukaryota</taxon>
        <taxon>Viridiplantae</taxon>
        <taxon>Streptophyta</taxon>
        <taxon>Embryophyta</taxon>
        <taxon>Tracheophyta</taxon>
        <taxon>Spermatophyta</taxon>
        <taxon>Magnoliopsida</taxon>
        <taxon>eudicotyledons</taxon>
        <taxon>Gunneridae</taxon>
        <taxon>Pentapetalae</taxon>
        <taxon>rosids</taxon>
        <taxon>fabids</taxon>
        <taxon>Fabales</taxon>
        <taxon>Fabaceae</taxon>
        <taxon>Papilionoideae</taxon>
        <taxon>50 kb inversion clade</taxon>
        <taxon>NPAAA clade</taxon>
        <taxon>indigoferoid/millettioid clade</taxon>
        <taxon>Phaseoleae</taxon>
        <taxon>Clitoria</taxon>
    </lineage>
</organism>
<evidence type="ECO:0000256" key="3">
    <source>
        <dbReference type="ARBA" id="ARBA00022763"/>
    </source>
</evidence>
<dbReference type="InterPro" id="IPR004504">
    <property type="entry name" value="DNA_repair_RadA"/>
</dbReference>
<evidence type="ECO:0000313" key="14">
    <source>
        <dbReference type="Proteomes" id="UP001359559"/>
    </source>
</evidence>
<dbReference type="GO" id="GO:0140664">
    <property type="term" value="F:ATP-dependent DNA damage sensor activity"/>
    <property type="evidence" value="ECO:0007669"/>
    <property type="project" value="InterPro"/>
</dbReference>
<dbReference type="PANTHER" id="PTHR32472:SF10">
    <property type="entry name" value="DNA REPAIR PROTEIN RADA-LIKE PROTEIN"/>
    <property type="match status" value="1"/>
</dbReference>
<keyword evidence="8" id="KW-0346">Stress response</keyword>
<dbReference type="GO" id="GO:0003684">
    <property type="term" value="F:damaged DNA binding"/>
    <property type="evidence" value="ECO:0007669"/>
    <property type="project" value="InterPro"/>
</dbReference>
<keyword evidence="2" id="KW-0547">Nucleotide-binding</keyword>
<feature type="domain" description="RecA family profile 1" evidence="12">
    <location>
        <begin position="154"/>
        <end position="307"/>
    </location>
</feature>
<evidence type="ECO:0000256" key="2">
    <source>
        <dbReference type="ARBA" id="ARBA00022741"/>
    </source>
</evidence>
<dbReference type="InterPro" id="IPR014721">
    <property type="entry name" value="Ribsml_uS5_D2-typ_fold_subgr"/>
</dbReference>
<keyword evidence="1" id="KW-0479">Metal-binding</keyword>
<dbReference type="PRINTS" id="PR01874">
    <property type="entry name" value="DNAREPAIRADA"/>
</dbReference>
<reference evidence="13 14" key="1">
    <citation type="submission" date="2024-01" db="EMBL/GenBank/DDBJ databases">
        <title>The genomes of 5 underutilized Papilionoideae crops provide insights into root nodulation and disease resistance.</title>
        <authorList>
            <person name="Yuan L."/>
        </authorList>
    </citation>
    <scope>NUCLEOTIDE SEQUENCE [LARGE SCALE GENOMIC DNA]</scope>
    <source>
        <strain evidence="13">LY-2023</strain>
        <tissue evidence="13">Leaf</tissue>
    </source>
</reference>